<name>E2ACY2_CAMFO</name>
<gene>
    <name evidence="2" type="ORF">EAG_07881</name>
</gene>
<accession>E2ACY2</accession>
<dbReference type="InParanoid" id="E2ACY2"/>
<protein>
    <submittedName>
        <fullName evidence="2">Uncharacterized protein</fullName>
    </submittedName>
</protein>
<evidence type="ECO:0000256" key="1">
    <source>
        <dbReference type="SAM" id="MobiDB-lite"/>
    </source>
</evidence>
<sequence>MNHSENPRSLNNTSPFILPTTNLTLINSDDFTNTSQKTLFLKLLIKCSHANFSTKRKSIGYSFTRNLLSVNNTAFSNRLLKRHIDRKTVRYDNTCRRRNMTPLEPRILGNSRKSLRWNQTNFPQPSKS</sequence>
<feature type="compositionally biased region" description="Polar residues" evidence="1">
    <location>
        <begin position="116"/>
        <end position="128"/>
    </location>
</feature>
<dbReference type="Proteomes" id="UP000000311">
    <property type="component" value="Unassembled WGS sequence"/>
</dbReference>
<keyword evidence="3" id="KW-1185">Reference proteome</keyword>
<proteinExistence type="predicted"/>
<dbReference type="EMBL" id="GL438602">
    <property type="protein sequence ID" value="EFN68712.1"/>
    <property type="molecule type" value="Genomic_DNA"/>
</dbReference>
<reference evidence="2 3" key="1">
    <citation type="journal article" date="2010" name="Science">
        <title>Genomic comparison of the ants Camponotus floridanus and Harpegnathos saltator.</title>
        <authorList>
            <person name="Bonasio R."/>
            <person name="Zhang G."/>
            <person name="Ye C."/>
            <person name="Mutti N.S."/>
            <person name="Fang X."/>
            <person name="Qin N."/>
            <person name="Donahue G."/>
            <person name="Yang P."/>
            <person name="Li Q."/>
            <person name="Li C."/>
            <person name="Zhang P."/>
            <person name="Huang Z."/>
            <person name="Berger S.L."/>
            <person name="Reinberg D."/>
            <person name="Wang J."/>
            <person name="Liebig J."/>
        </authorList>
    </citation>
    <scope>NUCLEOTIDE SEQUENCE [LARGE SCALE GENOMIC DNA]</scope>
    <source>
        <strain evidence="3">C129</strain>
    </source>
</reference>
<feature type="region of interest" description="Disordered" evidence="1">
    <location>
        <begin position="101"/>
        <end position="128"/>
    </location>
</feature>
<dbReference type="AlphaFoldDB" id="E2ACY2"/>
<evidence type="ECO:0000313" key="2">
    <source>
        <dbReference type="EMBL" id="EFN68712.1"/>
    </source>
</evidence>
<evidence type="ECO:0000313" key="3">
    <source>
        <dbReference type="Proteomes" id="UP000000311"/>
    </source>
</evidence>
<organism evidence="3">
    <name type="scientific">Camponotus floridanus</name>
    <name type="common">Florida carpenter ant</name>
    <dbReference type="NCBI Taxonomy" id="104421"/>
    <lineage>
        <taxon>Eukaryota</taxon>
        <taxon>Metazoa</taxon>
        <taxon>Ecdysozoa</taxon>
        <taxon>Arthropoda</taxon>
        <taxon>Hexapoda</taxon>
        <taxon>Insecta</taxon>
        <taxon>Pterygota</taxon>
        <taxon>Neoptera</taxon>
        <taxon>Endopterygota</taxon>
        <taxon>Hymenoptera</taxon>
        <taxon>Apocrita</taxon>
        <taxon>Aculeata</taxon>
        <taxon>Formicoidea</taxon>
        <taxon>Formicidae</taxon>
        <taxon>Formicinae</taxon>
        <taxon>Camponotus</taxon>
    </lineage>
</organism>